<evidence type="ECO:0000256" key="1">
    <source>
        <dbReference type="SAM" id="MobiDB-lite"/>
    </source>
</evidence>
<name>A0ABR3V3N2_9PEZI</name>
<reference evidence="2 3" key="1">
    <citation type="journal article" date="2024" name="Commun. Biol.">
        <title>Comparative genomic analysis of thermophilic fungi reveals convergent evolutionary adaptations and gene losses.</title>
        <authorList>
            <person name="Steindorff A.S."/>
            <person name="Aguilar-Pontes M.V."/>
            <person name="Robinson A.J."/>
            <person name="Andreopoulos B."/>
            <person name="LaButti K."/>
            <person name="Kuo A."/>
            <person name="Mondo S."/>
            <person name="Riley R."/>
            <person name="Otillar R."/>
            <person name="Haridas S."/>
            <person name="Lipzen A."/>
            <person name="Grimwood J."/>
            <person name="Schmutz J."/>
            <person name="Clum A."/>
            <person name="Reid I.D."/>
            <person name="Moisan M.C."/>
            <person name="Butler G."/>
            <person name="Nguyen T.T.M."/>
            <person name="Dewar K."/>
            <person name="Conant G."/>
            <person name="Drula E."/>
            <person name="Henrissat B."/>
            <person name="Hansel C."/>
            <person name="Singer S."/>
            <person name="Hutchinson M.I."/>
            <person name="de Vries R.P."/>
            <person name="Natvig D.O."/>
            <person name="Powell A.J."/>
            <person name="Tsang A."/>
            <person name="Grigoriev I.V."/>
        </authorList>
    </citation>
    <scope>NUCLEOTIDE SEQUENCE [LARGE SCALE GENOMIC DNA]</scope>
    <source>
        <strain evidence="2 3">ATCC 24622</strain>
    </source>
</reference>
<evidence type="ECO:0000313" key="2">
    <source>
        <dbReference type="EMBL" id="KAL1836389.1"/>
    </source>
</evidence>
<organism evidence="2 3">
    <name type="scientific">Phialemonium thermophilum</name>
    <dbReference type="NCBI Taxonomy" id="223376"/>
    <lineage>
        <taxon>Eukaryota</taxon>
        <taxon>Fungi</taxon>
        <taxon>Dikarya</taxon>
        <taxon>Ascomycota</taxon>
        <taxon>Pezizomycotina</taxon>
        <taxon>Sordariomycetes</taxon>
        <taxon>Sordariomycetidae</taxon>
        <taxon>Cephalothecales</taxon>
        <taxon>Cephalothecaceae</taxon>
        <taxon>Phialemonium</taxon>
    </lineage>
</organism>
<dbReference type="Proteomes" id="UP001586593">
    <property type="component" value="Unassembled WGS sequence"/>
</dbReference>
<protein>
    <submittedName>
        <fullName evidence="2">Uncharacterized protein</fullName>
    </submittedName>
</protein>
<gene>
    <name evidence="2" type="ORF">VTK73DRAFT_5081</name>
</gene>
<proteinExistence type="predicted"/>
<accession>A0ABR3V3N2</accession>
<keyword evidence="3" id="KW-1185">Reference proteome</keyword>
<feature type="compositionally biased region" description="Basic and acidic residues" evidence="1">
    <location>
        <begin position="169"/>
        <end position="187"/>
    </location>
</feature>
<dbReference type="EMBL" id="JAZHXJ010002849">
    <property type="protein sequence ID" value="KAL1836389.1"/>
    <property type="molecule type" value="Genomic_DNA"/>
</dbReference>
<comment type="caution">
    <text evidence="2">The sequence shown here is derived from an EMBL/GenBank/DDBJ whole genome shotgun (WGS) entry which is preliminary data.</text>
</comment>
<evidence type="ECO:0000313" key="3">
    <source>
        <dbReference type="Proteomes" id="UP001586593"/>
    </source>
</evidence>
<sequence length="220" mass="25072">MPRWVQWTYINTTETYPRSLFLESQVHHPKNSPSSALLARRTPDRIRTIGDRPASGCCCADICRLSPHSTRPCARWLPVTWQGATSQCQLRELHNRWPFARTTRRRLRPIRKRMAAPSLLSTCPGGNRFRHVASSYSRVLTVGQHRRNLPPPPRVRPRDLDARRRHRGPDRPARLHPGHYGDGDRGRGALAGRAPEARRPQPHPADGWHRPLPTVPPAVA</sequence>
<feature type="region of interest" description="Disordered" evidence="1">
    <location>
        <begin position="142"/>
        <end position="220"/>
    </location>
</feature>